<dbReference type="PANTHER" id="PTHR10098">
    <property type="entry name" value="RAPSYN-RELATED"/>
    <property type="match status" value="1"/>
</dbReference>
<evidence type="ECO:0000256" key="1">
    <source>
        <dbReference type="PROSITE-ProRule" id="PRU00339"/>
    </source>
</evidence>
<dbReference type="PANTHER" id="PTHR10098:SF108">
    <property type="entry name" value="TETRATRICOPEPTIDE REPEAT PROTEIN 28"/>
    <property type="match status" value="1"/>
</dbReference>
<feature type="region of interest" description="Disordered" evidence="2">
    <location>
        <begin position="64"/>
        <end position="88"/>
    </location>
</feature>
<feature type="compositionally biased region" description="Basic and acidic residues" evidence="2">
    <location>
        <begin position="29"/>
        <end position="40"/>
    </location>
</feature>
<gene>
    <name evidence="3" type="ORF">JKP88DRAFT_258737</name>
</gene>
<keyword evidence="4" id="KW-1185">Reference proteome</keyword>
<evidence type="ECO:0000313" key="4">
    <source>
        <dbReference type="Proteomes" id="UP000664859"/>
    </source>
</evidence>
<dbReference type="InterPro" id="IPR019734">
    <property type="entry name" value="TPR_rpt"/>
</dbReference>
<protein>
    <submittedName>
        <fullName evidence="3">Uncharacterized protein</fullName>
    </submittedName>
</protein>
<dbReference type="SMART" id="SM00028">
    <property type="entry name" value="TPR"/>
    <property type="match status" value="4"/>
</dbReference>
<evidence type="ECO:0000256" key="2">
    <source>
        <dbReference type="SAM" id="MobiDB-lite"/>
    </source>
</evidence>
<organism evidence="3 4">
    <name type="scientific">Tribonema minus</name>
    <dbReference type="NCBI Taxonomy" id="303371"/>
    <lineage>
        <taxon>Eukaryota</taxon>
        <taxon>Sar</taxon>
        <taxon>Stramenopiles</taxon>
        <taxon>Ochrophyta</taxon>
        <taxon>PX clade</taxon>
        <taxon>Xanthophyceae</taxon>
        <taxon>Tribonematales</taxon>
        <taxon>Tribonemataceae</taxon>
        <taxon>Tribonema</taxon>
    </lineage>
</organism>
<dbReference type="AlphaFoldDB" id="A0A836C9X6"/>
<dbReference type="EMBL" id="JAFCMP010000523">
    <property type="protein sequence ID" value="KAG5177657.1"/>
    <property type="molecule type" value="Genomic_DNA"/>
</dbReference>
<sequence length="357" mass="37000">MAVQSYQLNVRFPQLDTPLRLSPPSHMNTPERTDEQTEEQRIRASAFAPASFARRRAALALAAAGSDTQTMPDGRAPVSRRTHSENQAPSVTAISDYTVLASSSQRAGRPQMEGLAYFCIGVLYDNMGQYGKALEAYKKYLGVCRRTDDKQGEALAHNCMGVDCHYLACPPGANAAALVLMAAARAALARAAEHHSAHLALADDGGACVARTNLGLAAALAGAADAAAEHHQAALRAAARARAPAAQSVAIGNLGLLALRRGDAAAAQACLERRAELARAAGDAAAEAAALRWLGGLAGGAGDHARALECLTAAAALSKEAGALSTLKRLHCCVGLERGAAGMDEMFARLVPPGAHR</sequence>
<feature type="region of interest" description="Disordered" evidence="2">
    <location>
        <begin position="14"/>
        <end position="40"/>
    </location>
</feature>
<reference evidence="3" key="1">
    <citation type="submission" date="2021-02" db="EMBL/GenBank/DDBJ databases">
        <title>First Annotated Genome of the Yellow-green Alga Tribonema minus.</title>
        <authorList>
            <person name="Mahan K.M."/>
        </authorList>
    </citation>
    <scope>NUCLEOTIDE SEQUENCE</scope>
    <source>
        <strain evidence="3">UTEX B ZZ1240</strain>
    </source>
</reference>
<dbReference type="Gene3D" id="1.25.40.10">
    <property type="entry name" value="Tetratricopeptide repeat domain"/>
    <property type="match status" value="2"/>
</dbReference>
<dbReference type="PROSITE" id="PS50005">
    <property type="entry name" value="TPR"/>
    <property type="match status" value="1"/>
</dbReference>
<evidence type="ECO:0000313" key="3">
    <source>
        <dbReference type="EMBL" id="KAG5177657.1"/>
    </source>
</evidence>
<proteinExistence type="predicted"/>
<dbReference type="OrthoDB" id="286233at2759"/>
<dbReference type="SUPFAM" id="SSF48452">
    <property type="entry name" value="TPR-like"/>
    <property type="match status" value="2"/>
</dbReference>
<dbReference type="InterPro" id="IPR011990">
    <property type="entry name" value="TPR-like_helical_dom_sf"/>
</dbReference>
<name>A0A836C9X6_9STRA</name>
<dbReference type="Proteomes" id="UP000664859">
    <property type="component" value="Unassembled WGS sequence"/>
</dbReference>
<accession>A0A836C9X6</accession>
<keyword evidence="1" id="KW-0802">TPR repeat</keyword>
<comment type="caution">
    <text evidence="3">The sequence shown here is derived from an EMBL/GenBank/DDBJ whole genome shotgun (WGS) entry which is preliminary data.</text>
</comment>
<feature type="repeat" description="TPR" evidence="1">
    <location>
        <begin position="114"/>
        <end position="147"/>
    </location>
</feature>